<evidence type="ECO:0000313" key="2">
    <source>
        <dbReference type="EMBL" id="RXZ70957.1"/>
    </source>
</evidence>
<sequence length="121" mass="13117">MSDRHHELDGDPFDDDRPVFGERRRRALRVVVLIAVGALVLPIVLSIYGVARAAADRACAQYVAAYDADALGSRVSFELFARGGPGWQCFATAGHGNDAHIANLGLLPSAPRFQIIDERES</sequence>
<organism evidence="2 3">
    <name type="scientific">Agromyces albus</name>
    <dbReference type="NCBI Taxonomy" id="205332"/>
    <lineage>
        <taxon>Bacteria</taxon>
        <taxon>Bacillati</taxon>
        <taxon>Actinomycetota</taxon>
        <taxon>Actinomycetes</taxon>
        <taxon>Micrococcales</taxon>
        <taxon>Microbacteriaceae</taxon>
        <taxon>Agromyces</taxon>
    </lineage>
</organism>
<comment type="caution">
    <text evidence="2">The sequence shown here is derived from an EMBL/GenBank/DDBJ whole genome shotgun (WGS) entry which is preliminary data.</text>
</comment>
<keyword evidence="1" id="KW-1133">Transmembrane helix</keyword>
<name>A0A4Q2L0S4_9MICO</name>
<protein>
    <submittedName>
        <fullName evidence="2">Uncharacterized protein</fullName>
    </submittedName>
</protein>
<evidence type="ECO:0000313" key="3">
    <source>
        <dbReference type="Proteomes" id="UP000293865"/>
    </source>
</evidence>
<reference evidence="2 3" key="1">
    <citation type="submission" date="2019-01" db="EMBL/GenBank/DDBJ databases">
        <title>Agromyces.</title>
        <authorList>
            <person name="Li J."/>
        </authorList>
    </citation>
    <scope>NUCLEOTIDE SEQUENCE [LARGE SCALE GENOMIC DNA]</scope>
    <source>
        <strain evidence="2 3">DSM 15934</strain>
    </source>
</reference>
<evidence type="ECO:0000256" key="1">
    <source>
        <dbReference type="SAM" id="Phobius"/>
    </source>
</evidence>
<dbReference type="EMBL" id="SDPN01000013">
    <property type="protein sequence ID" value="RXZ70957.1"/>
    <property type="molecule type" value="Genomic_DNA"/>
</dbReference>
<dbReference type="AlphaFoldDB" id="A0A4Q2L0S4"/>
<accession>A0A4Q2L0S4</accession>
<dbReference type="RefSeq" id="WP_129520565.1">
    <property type="nucleotide sequence ID" value="NZ_SDPN01000013.1"/>
</dbReference>
<dbReference type="OrthoDB" id="5122659at2"/>
<dbReference type="Proteomes" id="UP000293865">
    <property type="component" value="Unassembled WGS sequence"/>
</dbReference>
<keyword evidence="3" id="KW-1185">Reference proteome</keyword>
<feature type="transmembrane region" description="Helical" evidence="1">
    <location>
        <begin position="27"/>
        <end position="51"/>
    </location>
</feature>
<keyword evidence="1" id="KW-0812">Transmembrane</keyword>
<proteinExistence type="predicted"/>
<keyword evidence="1" id="KW-0472">Membrane</keyword>
<gene>
    <name evidence="2" type="ORF">ESP51_08965</name>
</gene>